<dbReference type="PROSITE" id="PS00149">
    <property type="entry name" value="SULFATASE_2"/>
    <property type="match status" value="1"/>
</dbReference>
<keyword evidence="5" id="KW-0106">Calcium</keyword>
<evidence type="ECO:0000256" key="5">
    <source>
        <dbReference type="ARBA" id="ARBA00022837"/>
    </source>
</evidence>
<dbReference type="PANTHER" id="PTHR42693:SF15">
    <property type="entry name" value="ARYLSULFATASE"/>
    <property type="match status" value="1"/>
</dbReference>
<dbReference type="PANTHER" id="PTHR42693">
    <property type="entry name" value="ARYLSULFATASE FAMILY MEMBER"/>
    <property type="match status" value="1"/>
</dbReference>
<dbReference type="PROSITE" id="PS00523">
    <property type="entry name" value="SULFATASE_1"/>
    <property type="match status" value="1"/>
</dbReference>
<dbReference type="GO" id="GO:0046872">
    <property type="term" value="F:metal ion binding"/>
    <property type="evidence" value="ECO:0007669"/>
    <property type="project" value="UniProtKB-KW"/>
</dbReference>
<dbReference type="SUPFAM" id="SSF53649">
    <property type="entry name" value="Alkaline phosphatase-like"/>
    <property type="match status" value="1"/>
</dbReference>
<dbReference type="Pfam" id="PF00884">
    <property type="entry name" value="Sulfatase"/>
    <property type="match status" value="1"/>
</dbReference>
<dbReference type="AlphaFoldDB" id="A0A915M401"/>
<dbReference type="Gene3D" id="3.40.720.10">
    <property type="entry name" value="Alkaline Phosphatase, subunit A"/>
    <property type="match status" value="1"/>
</dbReference>
<organism evidence="7 8">
    <name type="scientific">Meloidogyne javanica</name>
    <name type="common">Root-knot nematode worm</name>
    <dbReference type="NCBI Taxonomy" id="6303"/>
    <lineage>
        <taxon>Eukaryota</taxon>
        <taxon>Metazoa</taxon>
        <taxon>Ecdysozoa</taxon>
        <taxon>Nematoda</taxon>
        <taxon>Chromadorea</taxon>
        <taxon>Rhabditida</taxon>
        <taxon>Tylenchina</taxon>
        <taxon>Tylenchomorpha</taxon>
        <taxon>Tylenchoidea</taxon>
        <taxon>Meloidogynidae</taxon>
        <taxon>Meloidogyninae</taxon>
        <taxon>Meloidogyne</taxon>
        <taxon>Meloidogyne incognita group</taxon>
    </lineage>
</organism>
<proteinExistence type="inferred from homology"/>
<evidence type="ECO:0000313" key="8">
    <source>
        <dbReference type="WBParaSite" id="scaffold3028_cov204.g5863"/>
    </source>
</evidence>
<dbReference type="InterPro" id="IPR017850">
    <property type="entry name" value="Alkaline_phosphatase_core_sf"/>
</dbReference>
<dbReference type="InterPro" id="IPR024607">
    <property type="entry name" value="Sulfatase_CS"/>
</dbReference>
<keyword evidence="3" id="KW-0479">Metal-binding</keyword>
<sequence>MADWLSNKNVFNNEEGDNIEEQPSNPSSNSFIEDFIKPIIGPIRSAAVPSRPNILVLMVDDLGYGDLQSYGNPTQEWTPVDDLMAEGVRFTNAYAADSMCSPSRAGFMTGRLPIRLGIVGGNRVFLVTDTGGLPRDEPTMAEMLKLNGYQTGMVGKWHLGINAFNHSDGTYLPGRRGFDFVGLNLPFTNNWECDETKDYFTSGPNPLKCFLYSGDKKFPVDRIYIPISVSSYIPIAFNLMTLRYVSQTCPESQLIRHDPPLVHDLYRDPYELYPLVDTGDKGVVARILAKVGRILVEHLDSIVDVPPQLGHFSKAVNPVN</sequence>
<evidence type="ECO:0000256" key="3">
    <source>
        <dbReference type="ARBA" id="ARBA00022723"/>
    </source>
</evidence>
<dbReference type="GO" id="GO:0004065">
    <property type="term" value="F:arylsulfatase activity"/>
    <property type="evidence" value="ECO:0007669"/>
    <property type="project" value="TreeGrafter"/>
</dbReference>
<evidence type="ECO:0000313" key="7">
    <source>
        <dbReference type="Proteomes" id="UP000887561"/>
    </source>
</evidence>
<reference evidence="8" key="1">
    <citation type="submission" date="2022-11" db="UniProtKB">
        <authorList>
            <consortium name="WormBaseParasite"/>
        </authorList>
    </citation>
    <scope>IDENTIFICATION</scope>
</reference>
<name>A0A915M401_MELJA</name>
<keyword evidence="7" id="KW-1185">Reference proteome</keyword>
<feature type="domain" description="Sulfatase N-terminal" evidence="6">
    <location>
        <begin position="52"/>
        <end position="200"/>
    </location>
</feature>
<dbReference type="InterPro" id="IPR050738">
    <property type="entry name" value="Sulfatase"/>
</dbReference>
<comment type="similarity">
    <text evidence="2">Belongs to the sulfatase family.</text>
</comment>
<keyword evidence="4" id="KW-0378">Hydrolase</keyword>
<dbReference type="Gene3D" id="3.30.1120.10">
    <property type="match status" value="1"/>
</dbReference>
<comment type="cofactor">
    <cofactor evidence="1">
        <name>Ca(2+)</name>
        <dbReference type="ChEBI" id="CHEBI:29108"/>
    </cofactor>
</comment>
<dbReference type="WBParaSite" id="scaffold3028_cov204.g5863">
    <property type="protein sequence ID" value="scaffold3028_cov204.g5863"/>
    <property type="gene ID" value="scaffold3028_cov204.g5863"/>
</dbReference>
<accession>A0A915M401</accession>
<dbReference type="Proteomes" id="UP000887561">
    <property type="component" value="Unplaced"/>
</dbReference>
<dbReference type="Pfam" id="PF14707">
    <property type="entry name" value="Sulfatase_C"/>
    <property type="match status" value="1"/>
</dbReference>
<protein>
    <submittedName>
        <fullName evidence="8">Sulfatase N-terminal domain-containing protein</fullName>
    </submittedName>
</protein>
<evidence type="ECO:0000256" key="1">
    <source>
        <dbReference type="ARBA" id="ARBA00001913"/>
    </source>
</evidence>
<evidence type="ECO:0000256" key="4">
    <source>
        <dbReference type="ARBA" id="ARBA00022801"/>
    </source>
</evidence>
<evidence type="ECO:0000259" key="6">
    <source>
        <dbReference type="Pfam" id="PF00884"/>
    </source>
</evidence>
<evidence type="ECO:0000256" key="2">
    <source>
        <dbReference type="ARBA" id="ARBA00008779"/>
    </source>
</evidence>
<dbReference type="InterPro" id="IPR000917">
    <property type="entry name" value="Sulfatase_N"/>
</dbReference>